<dbReference type="Gene3D" id="1.10.760.10">
    <property type="entry name" value="Cytochrome c-like domain"/>
    <property type="match status" value="1"/>
</dbReference>
<evidence type="ECO:0000256" key="5">
    <source>
        <dbReference type="ARBA" id="ARBA00023004"/>
    </source>
</evidence>
<organism evidence="9 10">
    <name type="scientific">Nitratireductor thuwali</name>
    <dbReference type="NCBI Taxonomy" id="2267699"/>
    <lineage>
        <taxon>Bacteria</taxon>
        <taxon>Pseudomonadati</taxon>
        <taxon>Pseudomonadota</taxon>
        <taxon>Alphaproteobacteria</taxon>
        <taxon>Hyphomicrobiales</taxon>
        <taxon>Phyllobacteriaceae</taxon>
        <taxon>Nitratireductor</taxon>
    </lineage>
</organism>
<sequence length="141" mass="15299">MYIGAELSARGRRAAVAACRLGLLTAATGLAFVAAAHAQPSAEEIYQRQCAACHSLEPGRNLLGPTLHDIIGRKAGGLDSFGNYSEALKESDVIWDAETLDPWIEAPNEFIPGNRMVYRGLKDEQQREQLIDFLQEQDGGG</sequence>
<protein>
    <submittedName>
        <fullName evidence="9">Cytochrome c2</fullName>
    </submittedName>
</protein>
<keyword evidence="4" id="KW-0249">Electron transport</keyword>
<keyword evidence="7" id="KW-0732">Signal</keyword>
<keyword evidence="2 6" id="KW-0349">Heme</keyword>
<dbReference type="PROSITE" id="PS51007">
    <property type="entry name" value="CYTC"/>
    <property type="match status" value="1"/>
</dbReference>
<dbReference type="PRINTS" id="PR00604">
    <property type="entry name" value="CYTCHRMECIAB"/>
</dbReference>
<feature type="chain" id="PRO_5047548188" evidence="7">
    <location>
        <begin position="39"/>
        <end position="141"/>
    </location>
</feature>
<evidence type="ECO:0000313" key="9">
    <source>
        <dbReference type="EMBL" id="UUP16562.1"/>
    </source>
</evidence>
<dbReference type="EMBL" id="CP030941">
    <property type="protein sequence ID" value="UUP16562.1"/>
    <property type="molecule type" value="Genomic_DNA"/>
</dbReference>
<keyword evidence="3 6" id="KW-0479">Metal-binding</keyword>
<dbReference type="Pfam" id="PF00034">
    <property type="entry name" value="Cytochrom_C"/>
    <property type="match status" value="1"/>
</dbReference>
<evidence type="ECO:0000256" key="1">
    <source>
        <dbReference type="ARBA" id="ARBA00022448"/>
    </source>
</evidence>
<keyword evidence="1" id="KW-0813">Transport</keyword>
<accession>A0ABY5MGM6</accession>
<evidence type="ECO:0000256" key="7">
    <source>
        <dbReference type="SAM" id="SignalP"/>
    </source>
</evidence>
<dbReference type="PANTHER" id="PTHR11961">
    <property type="entry name" value="CYTOCHROME C"/>
    <property type="match status" value="1"/>
</dbReference>
<evidence type="ECO:0000256" key="3">
    <source>
        <dbReference type="ARBA" id="ARBA00022723"/>
    </source>
</evidence>
<evidence type="ECO:0000256" key="6">
    <source>
        <dbReference type="PROSITE-ProRule" id="PRU00433"/>
    </source>
</evidence>
<feature type="domain" description="Cytochrome c" evidence="8">
    <location>
        <begin position="37"/>
        <end position="138"/>
    </location>
</feature>
<feature type="signal peptide" evidence="7">
    <location>
        <begin position="1"/>
        <end position="38"/>
    </location>
</feature>
<evidence type="ECO:0000256" key="2">
    <source>
        <dbReference type="ARBA" id="ARBA00022617"/>
    </source>
</evidence>
<dbReference type="SUPFAM" id="SSF46626">
    <property type="entry name" value="Cytochrome c"/>
    <property type="match status" value="1"/>
</dbReference>
<reference evidence="9 10" key="1">
    <citation type="submission" date="2018-07" db="EMBL/GenBank/DDBJ databases">
        <title>Genome sequence of Nitratireductor thuwali#1536.</title>
        <authorList>
            <person name="Michoud G."/>
            <person name="Merlino G."/>
            <person name="Sefrji F.O."/>
            <person name="Daffonchio D."/>
        </authorList>
    </citation>
    <scope>NUCLEOTIDE SEQUENCE [LARGE SCALE GENOMIC DNA]</scope>
    <source>
        <strain evidence="10">Nit1536</strain>
    </source>
</reference>
<dbReference type="InterPro" id="IPR036909">
    <property type="entry name" value="Cyt_c-like_dom_sf"/>
</dbReference>
<evidence type="ECO:0000313" key="10">
    <source>
        <dbReference type="Proteomes" id="UP001342418"/>
    </source>
</evidence>
<dbReference type="InterPro" id="IPR002327">
    <property type="entry name" value="Cyt_c_1A/1B"/>
</dbReference>
<keyword evidence="5 6" id="KW-0408">Iron</keyword>
<name>A0ABY5MGM6_9HYPH</name>
<proteinExistence type="predicted"/>
<gene>
    <name evidence="9" type="ORF">NTH_01009</name>
</gene>
<dbReference type="InterPro" id="IPR009056">
    <property type="entry name" value="Cyt_c-like_dom"/>
</dbReference>
<dbReference type="RefSeq" id="WP_338528975.1">
    <property type="nucleotide sequence ID" value="NZ_CP030941.1"/>
</dbReference>
<evidence type="ECO:0000256" key="4">
    <source>
        <dbReference type="ARBA" id="ARBA00022982"/>
    </source>
</evidence>
<keyword evidence="10" id="KW-1185">Reference proteome</keyword>
<dbReference type="Proteomes" id="UP001342418">
    <property type="component" value="Chromosome"/>
</dbReference>
<evidence type="ECO:0000259" key="8">
    <source>
        <dbReference type="PROSITE" id="PS51007"/>
    </source>
</evidence>